<dbReference type="FunFam" id="3.30.200.20:FF:000593">
    <property type="entry name" value="Predicted protein"/>
    <property type="match status" value="1"/>
</dbReference>
<evidence type="ECO:0000256" key="6">
    <source>
        <dbReference type="ARBA" id="ARBA00022729"/>
    </source>
</evidence>
<dbReference type="InterPro" id="IPR008266">
    <property type="entry name" value="Tyr_kinase_AS"/>
</dbReference>
<dbReference type="SMART" id="SM00219">
    <property type="entry name" value="TyrKc"/>
    <property type="match status" value="1"/>
</dbReference>
<dbReference type="KEGG" id="cqu:CpipJ_CPIJ019613"/>
<evidence type="ECO:0000313" key="25">
    <source>
        <dbReference type="EMBL" id="EDS30462.1"/>
    </source>
</evidence>
<proteinExistence type="predicted"/>
<accession>B0XJJ1</accession>
<keyword evidence="22" id="KW-0460">Magnesium</keyword>
<dbReference type="InterPro" id="IPR011009">
    <property type="entry name" value="Kinase-like_dom_sf"/>
</dbReference>
<dbReference type="PROSITE" id="PS00107">
    <property type="entry name" value="PROTEIN_KINASE_ATP"/>
    <property type="match status" value="1"/>
</dbReference>
<keyword evidence="22" id="KW-0479">Metal-binding</keyword>
<feature type="active site" description="Proton acceptor" evidence="20">
    <location>
        <position position="205"/>
    </location>
</feature>
<dbReference type="VEuPathDB" id="VectorBase:CQUJHB004079"/>
<dbReference type="InterPro" id="IPR017441">
    <property type="entry name" value="Protein_kinase_ATP_BS"/>
</dbReference>
<gene>
    <name evidence="26" type="primary">6053787</name>
    <name evidence="25" type="ORF">CpipJ_CPIJ019613</name>
</gene>
<keyword evidence="4" id="KW-0808">Transferase</keyword>
<dbReference type="OMA" id="EINDWSE"/>
<sequence>LKKKYYERWVKVVTVTKNQDSTECVHMPKVSIQKQRIRMVQSSCYDSALFVEYEYPVDLTWEIKRDRVILGQKLGEGAFGKIMLAEPIGLEGENNVPVAVKMLKDNHSDDDVKDLVSELEIMKMIERHPNIISLLGCCSNEGPLYVIMEYAAHGNLRNFLHGYRFEESCEQRDKKAISMHRLITFALQIASGMEYLASIKCIHRDLAARNILVAEGYVMKIADFGLARDVQDHEYYRKMTAGKVPIRWMAPESLEDFFFDSRTDVWSFGVLLWEIMTLGAQPYLNVTSWEFQLQYLKQGNRLEKPAQCTDDVYDVMRGCWQVTPTQRPSFGEILQHMKFCLDALNT</sequence>
<evidence type="ECO:0000256" key="2">
    <source>
        <dbReference type="ARBA" id="ARBA00011902"/>
    </source>
</evidence>
<evidence type="ECO:0000256" key="14">
    <source>
        <dbReference type="ARBA" id="ARBA00023157"/>
    </source>
</evidence>
<evidence type="ECO:0000256" key="11">
    <source>
        <dbReference type="ARBA" id="ARBA00022989"/>
    </source>
</evidence>
<dbReference type="HOGENOM" id="CLU_000288_7_40_1"/>
<evidence type="ECO:0000313" key="27">
    <source>
        <dbReference type="Proteomes" id="UP000002320"/>
    </source>
</evidence>
<evidence type="ECO:0000256" key="18">
    <source>
        <dbReference type="ARBA" id="ARBA00051243"/>
    </source>
</evidence>
<comment type="catalytic activity">
    <reaction evidence="18">
        <text>L-tyrosyl-[protein] + ATP = O-phospho-L-tyrosyl-[protein] + ADP + H(+)</text>
        <dbReference type="Rhea" id="RHEA:10596"/>
        <dbReference type="Rhea" id="RHEA-COMP:10136"/>
        <dbReference type="Rhea" id="RHEA-COMP:20101"/>
        <dbReference type="ChEBI" id="CHEBI:15378"/>
        <dbReference type="ChEBI" id="CHEBI:30616"/>
        <dbReference type="ChEBI" id="CHEBI:46858"/>
        <dbReference type="ChEBI" id="CHEBI:61978"/>
        <dbReference type="ChEBI" id="CHEBI:456216"/>
        <dbReference type="EC" id="2.7.10.1"/>
    </reaction>
</comment>
<evidence type="ECO:0000256" key="20">
    <source>
        <dbReference type="PIRSR" id="PIRSR000615-1"/>
    </source>
</evidence>
<dbReference type="Gene3D" id="3.30.200.20">
    <property type="entry name" value="Phosphorylase Kinase, domain 1"/>
    <property type="match status" value="1"/>
</dbReference>
<keyword evidence="14" id="KW-1015">Disulfide bond</keyword>
<keyword evidence="12" id="KW-0472">Membrane</keyword>
<evidence type="ECO:0000256" key="5">
    <source>
        <dbReference type="ARBA" id="ARBA00022692"/>
    </source>
</evidence>
<evidence type="ECO:0000256" key="1">
    <source>
        <dbReference type="ARBA" id="ARBA00004167"/>
    </source>
</evidence>
<dbReference type="GO" id="GO:0007169">
    <property type="term" value="P:cell surface receptor protein tyrosine kinase signaling pathway"/>
    <property type="evidence" value="ECO:0007669"/>
    <property type="project" value="TreeGrafter"/>
</dbReference>
<dbReference type="EMBL" id="DS233533">
    <property type="protein sequence ID" value="EDS30462.1"/>
    <property type="molecule type" value="Genomic_DNA"/>
</dbReference>
<dbReference type="GO" id="GO:0005524">
    <property type="term" value="F:ATP binding"/>
    <property type="evidence" value="ECO:0007669"/>
    <property type="project" value="UniProtKB-UniRule"/>
</dbReference>
<evidence type="ECO:0000256" key="19">
    <source>
        <dbReference type="ARBA" id="ARBA00056965"/>
    </source>
</evidence>
<evidence type="ECO:0000256" key="13">
    <source>
        <dbReference type="ARBA" id="ARBA00023137"/>
    </source>
</evidence>
<evidence type="ECO:0000256" key="10">
    <source>
        <dbReference type="ARBA" id="ARBA00022840"/>
    </source>
</evidence>
<evidence type="ECO:0000256" key="9">
    <source>
        <dbReference type="ARBA" id="ARBA00022777"/>
    </source>
</evidence>
<dbReference type="OrthoDB" id="7742632at2759"/>
<dbReference type="InterPro" id="IPR000719">
    <property type="entry name" value="Prot_kinase_dom"/>
</dbReference>
<evidence type="ECO:0000313" key="26">
    <source>
        <dbReference type="EnsemblMetazoa" id="CPIJ019613-PA"/>
    </source>
</evidence>
<evidence type="ECO:0000256" key="4">
    <source>
        <dbReference type="ARBA" id="ARBA00022679"/>
    </source>
</evidence>
<evidence type="ECO:0000256" key="21">
    <source>
        <dbReference type="PIRSR" id="PIRSR000615-2"/>
    </source>
</evidence>
<dbReference type="Gene3D" id="1.10.510.10">
    <property type="entry name" value="Transferase(Phosphotransferase) domain 1"/>
    <property type="match status" value="1"/>
</dbReference>
<dbReference type="GO" id="GO:0004714">
    <property type="term" value="F:transmembrane receptor protein tyrosine kinase activity"/>
    <property type="evidence" value="ECO:0007669"/>
    <property type="project" value="UniProtKB-EC"/>
</dbReference>
<feature type="binding site" evidence="22">
    <location>
        <position position="210"/>
    </location>
    <ligand>
        <name>Mg(2+)</name>
        <dbReference type="ChEBI" id="CHEBI:18420"/>
    </ligand>
</feature>
<dbReference type="PROSITE" id="PS00109">
    <property type="entry name" value="PROTEIN_KINASE_TYR"/>
    <property type="match status" value="1"/>
</dbReference>
<dbReference type="InterPro" id="IPR001245">
    <property type="entry name" value="Ser-Thr/Tyr_kinase_cat_dom"/>
</dbReference>
<keyword evidence="3" id="KW-0597">Phosphoprotein</keyword>
<feature type="binding site" evidence="21 23">
    <location>
        <position position="101"/>
    </location>
    <ligand>
        <name>ATP</name>
        <dbReference type="ChEBI" id="CHEBI:30616"/>
    </ligand>
</feature>
<keyword evidence="27" id="KW-1185">Reference proteome</keyword>
<dbReference type="EC" id="2.7.10.1" evidence="2"/>
<evidence type="ECO:0000259" key="24">
    <source>
        <dbReference type="PROSITE" id="PS50011"/>
    </source>
</evidence>
<keyword evidence="11" id="KW-1133">Transmembrane helix</keyword>
<dbReference type="Proteomes" id="UP000002320">
    <property type="component" value="Unassembled WGS sequence"/>
</dbReference>
<feature type="binding site" evidence="22">
    <location>
        <position position="223"/>
    </location>
    <ligand>
        <name>Mg(2+)</name>
        <dbReference type="ChEBI" id="CHEBI:18420"/>
    </ligand>
</feature>
<dbReference type="eggNOG" id="KOG0200">
    <property type="taxonomic scope" value="Eukaryota"/>
</dbReference>
<comment type="function">
    <text evidence="19">Receptor for basic fibroblast growth factor.</text>
</comment>
<dbReference type="PIRSF" id="PIRSF000615">
    <property type="entry name" value="TyrPK_CSF1-R"/>
    <property type="match status" value="1"/>
</dbReference>
<keyword evidence="10 21" id="KW-0067">ATP-binding</keyword>
<reference evidence="26" key="2">
    <citation type="submission" date="2021-02" db="UniProtKB">
        <authorList>
            <consortium name="EnsemblMetazoa"/>
        </authorList>
    </citation>
    <scope>IDENTIFICATION</scope>
    <source>
        <strain evidence="26">JHB</strain>
    </source>
</reference>
<dbReference type="VEuPathDB" id="VectorBase:CPIJ019613"/>
<dbReference type="Pfam" id="PF07714">
    <property type="entry name" value="PK_Tyr_Ser-Thr"/>
    <property type="match status" value="1"/>
</dbReference>
<evidence type="ECO:0000256" key="12">
    <source>
        <dbReference type="ARBA" id="ARBA00023136"/>
    </source>
</evidence>
<keyword evidence="7" id="KW-0677">Repeat</keyword>
<dbReference type="STRING" id="7176.B0XJJ1"/>
<evidence type="ECO:0000256" key="16">
    <source>
        <dbReference type="ARBA" id="ARBA00023180"/>
    </source>
</evidence>
<evidence type="ECO:0000256" key="15">
    <source>
        <dbReference type="ARBA" id="ARBA00023170"/>
    </source>
</evidence>
<feature type="domain" description="Protein kinase" evidence="24">
    <location>
        <begin position="68"/>
        <end position="339"/>
    </location>
</feature>
<keyword evidence="8 21" id="KW-0547">Nucleotide-binding</keyword>
<keyword evidence="16" id="KW-0325">Glycoprotein</keyword>
<keyword evidence="13" id="KW-0829">Tyrosine-protein kinase</keyword>
<dbReference type="GO" id="GO:0046872">
    <property type="term" value="F:metal ion binding"/>
    <property type="evidence" value="ECO:0007669"/>
    <property type="project" value="UniProtKB-KW"/>
</dbReference>
<feature type="non-terminal residue" evidence="25">
    <location>
        <position position="1"/>
    </location>
</feature>
<evidence type="ECO:0000256" key="23">
    <source>
        <dbReference type="PROSITE-ProRule" id="PRU10141"/>
    </source>
</evidence>
<protein>
    <recommendedName>
        <fullName evidence="2">receptor protein-tyrosine kinase</fullName>
        <ecNumber evidence="2">2.7.10.1</ecNumber>
    </recommendedName>
</protein>
<evidence type="ECO:0000256" key="22">
    <source>
        <dbReference type="PIRSR" id="PIRSR000615-3"/>
    </source>
</evidence>
<name>B0XJJ1_CULQU</name>
<organism>
    <name type="scientific">Culex quinquefasciatus</name>
    <name type="common">Southern house mosquito</name>
    <name type="synonym">Culex pungens</name>
    <dbReference type="NCBI Taxonomy" id="7176"/>
    <lineage>
        <taxon>Eukaryota</taxon>
        <taxon>Metazoa</taxon>
        <taxon>Ecdysozoa</taxon>
        <taxon>Arthropoda</taxon>
        <taxon>Hexapoda</taxon>
        <taxon>Insecta</taxon>
        <taxon>Pterygota</taxon>
        <taxon>Neoptera</taxon>
        <taxon>Endopterygota</taxon>
        <taxon>Diptera</taxon>
        <taxon>Nematocera</taxon>
        <taxon>Culicoidea</taxon>
        <taxon>Culicidae</taxon>
        <taxon>Culicinae</taxon>
        <taxon>Culicini</taxon>
        <taxon>Culex</taxon>
        <taxon>Culex</taxon>
    </lineage>
</organism>
<dbReference type="GO" id="GO:0043235">
    <property type="term" value="C:receptor complex"/>
    <property type="evidence" value="ECO:0007669"/>
    <property type="project" value="TreeGrafter"/>
</dbReference>
<dbReference type="PROSITE" id="PS50011">
    <property type="entry name" value="PROTEIN_KINASE_DOM"/>
    <property type="match status" value="1"/>
</dbReference>
<dbReference type="EnsemblMetazoa" id="CPIJ019613-RA">
    <property type="protein sequence ID" value="CPIJ019613-PA"/>
    <property type="gene ID" value="CPIJ019613"/>
</dbReference>
<feature type="binding site" evidence="21">
    <location>
        <position position="209"/>
    </location>
    <ligand>
        <name>ATP</name>
        <dbReference type="ChEBI" id="CHEBI:30616"/>
    </ligand>
</feature>
<evidence type="ECO:0000256" key="3">
    <source>
        <dbReference type="ARBA" id="ARBA00022553"/>
    </source>
</evidence>
<dbReference type="GO" id="GO:0005886">
    <property type="term" value="C:plasma membrane"/>
    <property type="evidence" value="ECO:0007669"/>
    <property type="project" value="TreeGrafter"/>
</dbReference>
<keyword evidence="5" id="KW-0812">Transmembrane</keyword>
<keyword evidence="15" id="KW-0675">Receptor</keyword>
<evidence type="ECO:0000256" key="7">
    <source>
        <dbReference type="ARBA" id="ARBA00022737"/>
    </source>
</evidence>
<evidence type="ECO:0000256" key="17">
    <source>
        <dbReference type="ARBA" id="ARBA00023319"/>
    </source>
</evidence>
<evidence type="ECO:0000256" key="8">
    <source>
        <dbReference type="ARBA" id="ARBA00022741"/>
    </source>
</evidence>
<keyword evidence="6" id="KW-0732">Signal</keyword>
<dbReference type="PANTHER" id="PTHR24416:SF550">
    <property type="entry name" value="FIBROBLAST GROWTH FACTOR RECEPTOR HOMOLOG 1-RELATED"/>
    <property type="match status" value="1"/>
</dbReference>
<dbReference type="InterPro" id="IPR050122">
    <property type="entry name" value="RTK"/>
</dbReference>
<keyword evidence="17" id="KW-0393">Immunoglobulin domain</keyword>
<reference evidence="25" key="1">
    <citation type="submission" date="2007-03" db="EMBL/GenBank/DDBJ databases">
        <title>Annotation of Culex pipiens quinquefasciatus.</title>
        <authorList>
            <consortium name="The Broad Institute Genome Sequencing Platform"/>
            <person name="Atkinson P.W."/>
            <person name="Hemingway J."/>
            <person name="Christensen B.M."/>
            <person name="Higgs S."/>
            <person name="Kodira C."/>
            <person name="Hannick L."/>
            <person name="Megy K."/>
            <person name="O'Leary S."/>
            <person name="Pearson M."/>
            <person name="Haas B.J."/>
            <person name="Mauceli E."/>
            <person name="Wortman J.R."/>
            <person name="Lee N.H."/>
            <person name="Guigo R."/>
            <person name="Stanke M."/>
            <person name="Alvarado L."/>
            <person name="Amedeo P."/>
            <person name="Antoine C.H."/>
            <person name="Arensburger P."/>
            <person name="Bidwell S.L."/>
            <person name="Crawford M."/>
            <person name="Camaro F."/>
            <person name="Devon K."/>
            <person name="Engels R."/>
            <person name="Hammond M."/>
            <person name="Howarth C."/>
            <person name="Koehrsen M."/>
            <person name="Lawson D."/>
            <person name="Montgomery P."/>
            <person name="Nene V."/>
            <person name="Nusbaum C."/>
            <person name="Puiu D."/>
            <person name="Romero-Severson J."/>
            <person name="Severson D.W."/>
            <person name="Shumway M."/>
            <person name="Sisk P."/>
            <person name="Stolte C."/>
            <person name="Zeng Q."/>
            <person name="Eisenstadt E."/>
            <person name="Fraser-Liggett C."/>
            <person name="Strausberg R."/>
            <person name="Galagan J."/>
            <person name="Birren B."/>
            <person name="Collins F.H."/>
        </authorList>
    </citation>
    <scope>NUCLEOTIDE SEQUENCE [LARGE SCALE GENOMIC DNA]</scope>
    <source>
        <strain evidence="25">JHB</strain>
    </source>
</reference>
<comment type="subcellular location">
    <subcellularLocation>
        <location evidence="1">Membrane</location>
        <topology evidence="1">Single-pass membrane protein</topology>
    </subcellularLocation>
</comment>
<dbReference type="FunFam" id="1.10.510.10:FF:000743">
    <property type="entry name" value="Predicted protein"/>
    <property type="match status" value="1"/>
</dbReference>
<dbReference type="InterPro" id="IPR020635">
    <property type="entry name" value="Tyr_kinase_cat_dom"/>
</dbReference>
<dbReference type="PANTHER" id="PTHR24416">
    <property type="entry name" value="TYROSINE-PROTEIN KINASE RECEPTOR"/>
    <property type="match status" value="1"/>
</dbReference>
<dbReference type="PRINTS" id="PR00109">
    <property type="entry name" value="TYRKINASE"/>
</dbReference>
<dbReference type="AlphaFoldDB" id="B0XJJ1"/>
<dbReference type="SUPFAM" id="SSF56112">
    <property type="entry name" value="Protein kinase-like (PK-like)"/>
    <property type="match status" value="1"/>
</dbReference>
<keyword evidence="9 25" id="KW-0418">Kinase</keyword>